<dbReference type="Gene3D" id="1.10.260.40">
    <property type="entry name" value="lambda repressor-like DNA-binding domains"/>
    <property type="match status" value="1"/>
</dbReference>
<dbReference type="SUPFAM" id="SSF51306">
    <property type="entry name" value="LexA/Signal peptidase"/>
    <property type="match status" value="1"/>
</dbReference>
<keyword evidence="6" id="KW-1185">Reference proteome</keyword>
<dbReference type="SUPFAM" id="SSF47413">
    <property type="entry name" value="lambda repressor-like DNA-binding domains"/>
    <property type="match status" value="1"/>
</dbReference>
<dbReference type="InterPro" id="IPR010982">
    <property type="entry name" value="Lambda_DNA-bd_dom_sf"/>
</dbReference>
<dbReference type="Pfam" id="PF00717">
    <property type="entry name" value="Peptidase_S24"/>
    <property type="match status" value="1"/>
</dbReference>
<evidence type="ECO:0000256" key="3">
    <source>
        <dbReference type="ARBA" id="ARBA00023163"/>
    </source>
</evidence>
<evidence type="ECO:0000259" key="4">
    <source>
        <dbReference type="PROSITE" id="PS50943"/>
    </source>
</evidence>
<dbReference type="Proteomes" id="UP000713904">
    <property type="component" value="Unassembled WGS sequence"/>
</dbReference>
<feature type="domain" description="HTH cro/C1-type" evidence="4">
    <location>
        <begin position="10"/>
        <end position="64"/>
    </location>
</feature>
<proteinExistence type="predicted"/>
<dbReference type="PROSITE" id="PS50943">
    <property type="entry name" value="HTH_CROC1"/>
    <property type="match status" value="1"/>
</dbReference>
<organism evidence="5 6">
    <name type="scientific">Peptostreptococcus canis</name>
    <dbReference type="NCBI Taxonomy" id="1159213"/>
    <lineage>
        <taxon>Bacteria</taxon>
        <taxon>Bacillati</taxon>
        <taxon>Bacillota</taxon>
        <taxon>Clostridia</taxon>
        <taxon>Peptostreptococcales</taxon>
        <taxon>Peptostreptococcaceae</taxon>
        <taxon>Peptostreptococcus</taxon>
    </lineage>
</organism>
<evidence type="ECO:0000256" key="2">
    <source>
        <dbReference type="ARBA" id="ARBA00023125"/>
    </source>
</evidence>
<evidence type="ECO:0000313" key="6">
    <source>
        <dbReference type="Proteomes" id="UP000713904"/>
    </source>
</evidence>
<keyword evidence="3" id="KW-0804">Transcription</keyword>
<keyword evidence="2" id="KW-0238">DNA-binding</keyword>
<keyword evidence="1" id="KW-0805">Transcription regulation</keyword>
<dbReference type="InterPro" id="IPR036286">
    <property type="entry name" value="LexA/Signal_pep-like_sf"/>
</dbReference>
<dbReference type="CDD" id="cd06462">
    <property type="entry name" value="Peptidase_S24_S26"/>
    <property type="match status" value="1"/>
</dbReference>
<gene>
    <name evidence="5" type="ORF">HLB29_03600</name>
</gene>
<protein>
    <submittedName>
        <fullName evidence="5">Helix-turn-helix transcriptional regulator</fullName>
    </submittedName>
</protein>
<sequence length="221" mass="25607">MDKQLFISRLNYAMKMKKITQYSLSKRTGINKGSLSSYLSGKYLPKQDKIQIISKALNINPEWLMCNSNVIEYHNDNTNCSTNRYSYVENSVSAGIPDIIEANSYLEKIELPDIFLGRYAGRKDIIVMKVNGDSMNRVIPDGSFIILLTNISLNNLSDHDIVVFNYEYNYSMKRFINNKKDRKYIFRPDSFETCFEDIIFDYDNCDGLTIIGKVIMYNVLL</sequence>
<dbReference type="Pfam" id="PF01381">
    <property type="entry name" value="HTH_3"/>
    <property type="match status" value="1"/>
</dbReference>
<dbReference type="Gene3D" id="2.10.109.10">
    <property type="entry name" value="Umud Fragment, subunit A"/>
    <property type="match status" value="1"/>
</dbReference>
<dbReference type="CDD" id="cd00093">
    <property type="entry name" value="HTH_XRE"/>
    <property type="match status" value="1"/>
</dbReference>
<dbReference type="PANTHER" id="PTHR40661">
    <property type="match status" value="1"/>
</dbReference>
<name>A0ABR6TK28_9FIRM</name>
<dbReference type="SMART" id="SM00530">
    <property type="entry name" value="HTH_XRE"/>
    <property type="match status" value="1"/>
</dbReference>
<reference evidence="5 6" key="1">
    <citation type="submission" date="2020-05" db="EMBL/GenBank/DDBJ databases">
        <title>Draft genome of xy-202 and genomic insight in genome of the genus Peptostreptococcus.</title>
        <authorList>
            <person name="Zhang Z."/>
        </authorList>
    </citation>
    <scope>NUCLEOTIDE SEQUENCE [LARGE SCALE GENOMIC DNA]</scope>
    <source>
        <strain evidence="5 6">DSM 27025</strain>
    </source>
</reference>
<comment type="caution">
    <text evidence="5">The sequence shown here is derived from an EMBL/GenBank/DDBJ whole genome shotgun (WGS) entry which is preliminary data.</text>
</comment>
<dbReference type="InterPro" id="IPR001387">
    <property type="entry name" value="Cro/C1-type_HTH"/>
</dbReference>
<dbReference type="RefSeq" id="WP_185623792.1">
    <property type="nucleotide sequence ID" value="NZ_JABGBW010000002.1"/>
</dbReference>
<dbReference type="InterPro" id="IPR015927">
    <property type="entry name" value="Peptidase_S24_S26A/B/C"/>
</dbReference>
<dbReference type="EMBL" id="JABGBW010000002">
    <property type="protein sequence ID" value="MBC2575764.1"/>
    <property type="molecule type" value="Genomic_DNA"/>
</dbReference>
<evidence type="ECO:0000313" key="5">
    <source>
        <dbReference type="EMBL" id="MBC2575764.1"/>
    </source>
</evidence>
<evidence type="ECO:0000256" key="1">
    <source>
        <dbReference type="ARBA" id="ARBA00023015"/>
    </source>
</evidence>
<dbReference type="PANTHER" id="PTHR40661:SF1">
    <property type="entry name" value="HTH CRO_C1-TYPE DOMAIN-CONTAINING PROTEIN"/>
    <property type="match status" value="1"/>
</dbReference>
<accession>A0ABR6TK28</accession>